<evidence type="ECO:0000313" key="1">
    <source>
        <dbReference type="EMBL" id="CEL58432.1"/>
    </source>
</evidence>
<organism evidence="1 2">
    <name type="scientific">Thanatephorus cucumeris (strain AG1-IB / isolate 7/3/14)</name>
    <name type="common">Lettuce bottom rot fungus</name>
    <name type="synonym">Rhizoctonia solani</name>
    <dbReference type="NCBI Taxonomy" id="1108050"/>
    <lineage>
        <taxon>Eukaryota</taxon>
        <taxon>Fungi</taxon>
        <taxon>Dikarya</taxon>
        <taxon>Basidiomycota</taxon>
        <taxon>Agaricomycotina</taxon>
        <taxon>Agaricomycetes</taxon>
        <taxon>Cantharellales</taxon>
        <taxon>Ceratobasidiaceae</taxon>
        <taxon>Rhizoctonia</taxon>
        <taxon>Rhizoctonia solani AG-1</taxon>
    </lineage>
</organism>
<dbReference type="AlphaFoldDB" id="A0A0B7FQK8"/>
<gene>
    <name evidence="1" type="ORF">RSOLAG1IB_08539</name>
</gene>
<keyword evidence="2" id="KW-1185">Reference proteome</keyword>
<sequence length="107" mass="12642">MERFRHSQPPTLSEESRMNWFVRTRSDLRKSSQAATNPSEAQVKNKFLQKHCRSDIYSPRESRLFNWRDLVRHIRSTPSTRNHVFNLVATLAQLKCRLSDETQISVV</sequence>
<accession>A0A0B7FQK8</accession>
<evidence type="ECO:0000313" key="2">
    <source>
        <dbReference type="Proteomes" id="UP000059188"/>
    </source>
</evidence>
<proteinExistence type="predicted"/>
<dbReference type="EMBL" id="LN679129">
    <property type="protein sequence ID" value="CEL58432.1"/>
    <property type="molecule type" value="Genomic_DNA"/>
</dbReference>
<dbReference type="Proteomes" id="UP000059188">
    <property type="component" value="Unassembled WGS sequence"/>
</dbReference>
<protein>
    <submittedName>
        <fullName evidence="1">Uncharacterized protein</fullName>
    </submittedName>
</protein>
<reference evidence="1 2" key="1">
    <citation type="submission" date="2014-11" db="EMBL/GenBank/DDBJ databases">
        <authorList>
            <person name="Wibberg Daniel"/>
        </authorList>
    </citation>
    <scope>NUCLEOTIDE SEQUENCE [LARGE SCALE GENOMIC DNA]</scope>
    <source>
        <strain evidence="1">Rhizoctonia solani AG1-IB 7/3/14</strain>
    </source>
</reference>
<name>A0A0B7FQK8_THACB</name>